<organism evidence="1">
    <name type="scientific">viral metagenome</name>
    <dbReference type="NCBI Taxonomy" id="1070528"/>
    <lineage>
        <taxon>unclassified sequences</taxon>
        <taxon>metagenomes</taxon>
        <taxon>organismal metagenomes</taxon>
    </lineage>
</organism>
<name>A0A6H1ZE53_9ZZZZ</name>
<reference evidence="1" key="1">
    <citation type="submission" date="2020-03" db="EMBL/GenBank/DDBJ databases">
        <title>The deep terrestrial virosphere.</title>
        <authorList>
            <person name="Holmfeldt K."/>
            <person name="Nilsson E."/>
            <person name="Simone D."/>
            <person name="Lopez-Fernandez M."/>
            <person name="Wu X."/>
            <person name="de Brujin I."/>
            <person name="Lundin D."/>
            <person name="Andersson A."/>
            <person name="Bertilsson S."/>
            <person name="Dopson M."/>
        </authorList>
    </citation>
    <scope>NUCLEOTIDE SEQUENCE</scope>
    <source>
        <strain evidence="1">TM448A00285</strain>
    </source>
</reference>
<evidence type="ECO:0000313" key="1">
    <source>
        <dbReference type="EMBL" id="QJA45834.1"/>
    </source>
</evidence>
<dbReference type="EMBL" id="MT143998">
    <property type="protein sequence ID" value="QJA45834.1"/>
    <property type="molecule type" value="Genomic_DNA"/>
</dbReference>
<dbReference type="AlphaFoldDB" id="A0A6H1ZE53"/>
<proteinExistence type="predicted"/>
<gene>
    <name evidence="1" type="ORF">TM448A00285_0012</name>
</gene>
<sequence length="185" mass="20384">MDDVVMIQNNMSREGVRRVHVMAPTPIPSPSPISKCGNGGRENVAGIEVPAWAEVKVWEDEIRLHHLEATWRPRGELVKFEQRFVCGLDCPVCHGEGCAWLRLVSLWSLEKGERMRQAIGEAAVAYALATGRDPLYAWTQCLPKGVEWGAEVEVVGGGAFVNLYSADWMPERSVAIGRGNGGSRE</sequence>
<accession>A0A6H1ZE53</accession>
<protein>
    <submittedName>
        <fullName evidence="1">Uncharacterized protein</fullName>
    </submittedName>
</protein>